<dbReference type="GO" id="GO:0035556">
    <property type="term" value="P:intracellular signal transduction"/>
    <property type="evidence" value="ECO:0007669"/>
    <property type="project" value="InterPro"/>
</dbReference>
<protein>
    <submittedName>
        <fullName evidence="2">Adenylate cyclase</fullName>
    </submittedName>
</protein>
<dbReference type="OrthoDB" id="2974768at2"/>
<dbReference type="GO" id="GO:0009190">
    <property type="term" value="P:cyclic nucleotide biosynthetic process"/>
    <property type="evidence" value="ECO:0007669"/>
    <property type="project" value="InterPro"/>
</dbReference>
<dbReference type="InterPro" id="IPR029787">
    <property type="entry name" value="Nucleotide_cyclase"/>
</dbReference>
<organism evidence="2 3">
    <name type="scientific">Caulobacter zeae</name>
    <dbReference type="NCBI Taxonomy" id="2055137"/>
    <lineage>
        <taxon>Bacteria</taxon>
        <taxon>Pseudomonadati</taxon>
        <taxon>Pseudomonadota</taxon>
        <taxon>Alphaproteobacteria</taxon>
        <taxon>Caulobacterales</taxon>
        <taxon>Caulobacteraceae</taxon>
        <taxon>Caulobacter</taxon>
    </lineage>
</organism>
<dbReference type="Gene3D" id="3.30.70.1230">
    <property type="entry name" value="Nucleotide cyclase"/>
    <property type="match status" value="1"/>
</dbReference>
<evidence type="ECO:0000259" key="1">
    <source>
        <dbReference type="PROSITE" id="PS50125"/>
    </source>
</evidence>
<proteinExistence type="predicted"/>
<dbReference type="Proteomes" id="UP000234479">
    <property type="component" value="Unassembled WGS sequence"/>
</dbReference>
<gene>
    <name evidence="2" type="ORF">SGCZBJ_19935</name>
</gene>
<dbReference type="Pfam" id="PF00211">
    <property type="entry name" value="Guanylate_cyc"/>
    <property type="match status" value="1"/>
</dbReference>
<feature type="domain" description="Guanylate cyclase" evidence="1">
    <location>
        <begin position="412"/>
        <end position="532"/>
    </location>
</feature>
<dbReference type="PROSITE" id="PS50125">
    <property type="entry name" value="GUANYLATE_CYCLASE_2"/>
    <property type="match status" value="1"/>
</dbReference>
<comment type="caution">
    <text evidence="2">The sequence shown here is derived from an EMBL/GenBank/DDBJ whole genome shotgun (WGS) entry which is preliminary data.</text>
</comment>
<accession>A0A2N5D719</accession>
<name>A0A2N5D719_9CAUL</name>
<keyword evidence="3" id="KW-1185">Reference proteome</keyword>
<sequence>MSAEASFDELAALLRRGEHLSAYDLARRALDEGRHSLILAHAAVLSLARAGAADFARAEFVRLGLASSDDPEALSLGARLLKDVALAADGQRRRAFARVSARAYVATAVNGGGRYGLVNAATMSLLAGDAARTAELAAAALDAAGAAAGEGEAGYFDSASRAEALFLLGRREEAADMLAAAVAAAPGSLSAHASTLRQLSMIAGEIGAPTAWLEILRPPATAHFTGHMFAARAFEDEAAIKASMADLVRAQRIGFGYGGLAAGADILWAETLLAAGAELHVVAPLGLASYVETSVRPFGEHWVGRFEACLARAASVRFAARDPYAGDDEVFAYASRFAIGCAILRAEGLSTRAVQIAVWDGRESTGPAGAGADVAYWRETGRPQAILPFERPAPDAPTVVASTEPGERGVKAMLFIDVRGFGALHDAQVPAFFEVVMAGMAEAIAGLAAPPEHVETWGDGVFLVFDRPSDAAEAALVLLEAHRRLNLRARGLPRHLALRIGGHYGPVHLRVNPITGAQAVVGAHVVVAARIEPDVAPGAAYVSEAMAGILATRHADRYRCGYVGRTTPRKSFPPVSIFNLSRR</sequence>
<dbReference type="AlphaFoldDB" id="A0A2N5D719"/>
<dbReference type="EMBL" id="PJRS01000041">
    <property type="protein sequence ID" value="PLR21847.1"/>
    <property type="molecule type" value="Genomic_DNA"/>
</dbReference>
<evidence type="ECO:0000313" key="2">
    <source>
        <dbReference type="EMBL" id="PLR21847.1"/>
    </source>
</evidence>
<evidence type="ECO:0000313" key="3">
    <source>
        <dbReference type="Proteomes" id="UP000234479"/>
    </source>
</evidence>
<dbReference type="SUPFAM" id="SSF55073">
    <property type="entry name" value="Nucleotide cyclase"/>
    <property type="match status" value="1"/>
</dbReference>
<dbReference type="GO" id="GO:0004016">
    <property type="term" value="F:adenylate cyclase activity"/>
    <property type="evidence" value="ECO:0007669"/>
    <property type="project" value="UniProtKB-ARBA"/>
</dbReference>
<dbReference type="InterPro" id="IPR001054">
    <property type="entry name" value="A/G_cyclase"/>
</dbReference>
<reference evidence="2 3" key="1">
    <citation type="submission" date="2017-12" db="EMBL/GenBank/DDBJ databases">
        <title>The genome sequence of Caulobacter sp. 410.</title>
        <authorList>
            <person name="Gao J."/>
            <person name="Mao X."/>
            <person name="Sun J."/>
        </authorList>
    </citation>
    <scope>NUCLEOTIDE SEQUENCE [LARGE SCALE GENOMIC DNA]</scope>
    <source>
        <strain evidence="2 3">410</strain>
    </source>
</reference>